<dbReference type="PANTHER" id="PTHR22799">
    <property type="entry name" value="TETRANECTIN-RELATED"/>
    <property type="match status" value="1"/>
</dbReference>
<feature type="signal peptide" evidence="8">
    <location>
        <begin position="1"/>
        <end position="24"/>
    </location>
</feature>
<dbReference type="Ensembl" id="ENSPNAT00000005877.2">
    <property type="protein sequence ID" value="ENSPNAP00000005101.2"/>
    <property type="gene ID" value="ENSPNAG00000011397.2"/>
</dbReference>
<evidence type="ECO:0000259" key="9">
    <source>
        <dbReference type="PROSITE" id="PS50041"/>
    </source>
</evidence>
<dbReference type="GeneID" id="108429246"/>
<name>A0A3B4C2N4_PYGNA</name>
<dbReference type="InterPro" id="IPR001304">
    <property type="entry name" value="C-type_lectin-like"/>
</dbReference>
<evidence type="ECO:0000256" key="8">
    <source>
        <dbReference type="SAM" id="SignalP"/>
    </source>
</evidence>
<keyword evidence="5" id="KW-0106">Calcium</keyword>
<dbReference type="GO" id="GO:0030246">
    <property type="term" value="F:carbohydrate binding"/>
    <property type="evidence" value="ECO:0007669"/>
    <property type="project" value="UniProtKB-KW"/>
</dbReference>
<gene>
    <name evidence="10" type="primary">COLEC10</name>
</gene>
<dbReference type="SUPFAM" id="SSF56436">
    <property type="entry name" value="C-type lectin-like"/>
    <property type="match status" value="1"/>
</dbReference>
<evidence type="ECO:0000256" key="7">
    <source>
        <dbReference type="SAM" id="MobiDB-lite"/>
    </source>
</evidence>
<dbReference type="PROSITE" id="PS50041">
    <property type="entry name" value="C_TYPE_LECTIN_2"/>
    <property type="match status" value="1"/>
</dbReference>
<feature type="chain" id="PRO_5043904616" description="C-type lectin domain-containing protein" evidence="8">
    <location>
        <begin position="25"/>
        <end position="262"/>
    </location>
</feature>
<dbReference type="GO" id="GO:0001503">
    <property type="term" value="P:ossification"/>
    <property type="evidence" value="ECO:0007669"/>
    <property type="project" value="TreeGrafter"/>
</dbReference>
<dbReference type="GeneTree" id="ENSGT00940000159374"/>
<keyword evidence="11" id="KW-1185">Reference proteome</keyword>
<dbReference type="InterPro" id="IPR051663">
    <property type="entry name" value="CLec_Tetranectin-domain"/>
</dbReference>
<organism evidence="10 11">
    <name type="scientific">Pygocentrus nattereri</name>
    <name type="common">Red-bellied piranha</name>
    <dbReference type="NCBI Taxonomy" id="42514"/>
    <lineage>
        <taxon>Eukaryota</taxon>
        <taxon>Metazoa</taxon>
        <taxon>Chordata</taxon>
        <taxon>Craniata</taxon>
        <taxon>Vertebrata</taxon>
        <taxon>Euteleostomi</taxon>
        <taxon>Actinopterygii</taxon>
        <taxon>Neopterygii</taxon>
        <taxon>Teleostei</taxon>
        <taxon>Ostariophysi</taxon>
        <taxon>Characiformes</taxon>
        <taxon>Characoidei</taxon>
        <taxon>Pygocentrus</taxon>
    </lineage>
</organism>
<dbReference type="GO" id="GO:0008083">
    <property type="term" value="F:growth factor activity"/>
    <property type="evidence" value="ECO:0007669"/>
    <property type="project" value="TreeGrafter"/>
</dbReference>
<evidence type="ECO:0000256" key="1">
    <source>
        <dbReference type="ARBA" id="ARBA00004613"/>
    </source>
</evidence>
<keyword evidence="4" id="KW-0430">Lectin</keyword>
<dbReference type="Gene3D" id="3.10.100.10">
    <property type="entry name" value="Mannose-Binding Protein A, subunit A"/>
    <property type="match status" value="1"/>
</dbReference>
<dbReference type="STRING" id="42514.ENSPNAP00000005101"/>
<reference evidence="10 11" key="1">
    <citation type="submission" date="2020-10" db="EMBL/GenBank/DDBJ databases">
        <title>Pygocentrus nattereri (red-bellied piranha) genome, fPygNat1, primary haplotype.</title>
        <authorList>
            <person name="Myers G."/>
            <person name="Meyer A."/>
            <person name="Karagic N."/>
            <person name="Pippel M."/>
            <person name="Winkler S."/>
            <person name="Tracey A."/>
            <person name="Wood J."/>
            <person name="Formenti G."/>
            <person name="Howe K."/>
            <person name="Fedrigo O."/>
            <person name="Jarvis E.D."/>
        </authorList>
    </citation>
    <scope>NUCLEOTIDE SEQUENCE [LARGE SCALE GENOMIC DNA]</scope>
</reference>
<evidence type="ECO:0000313" key="11">
    <source>
        <dbReference type="Proteomes" id="UP001501920"/>
    </source>
</evidence>
<evidence type="ECO:0000256" key="2">
    <source>
        <dbReference type="ARBA" id="ARBA00022525"/>
    </source>
</evidence>
<evidence type="ECO:0000256" key="4">
    <source>
        <dbReference type="ARBA" id="ARBA00022734"/>
    </source>
</evidence>
<keyword evidence="6" id="KW-0176">Collagen</keyword>
<dbReference type="Pfam" id="PF01391">
    <property type="entry name" value="Collagen"/>
    <property type="match status" value="1"/>
</dbReference>
<dbReference type="InterPro" id="IPR016187">
    <property type="entry name" value="CTDL_fold"/>
</dbReference>
<reference evidence="10" key="3">
    <citation type="submission" date="2025-09" db="UniProtKB">
        <authorList>
            <consortium name="Ensembl"/>
        </authorList>
    </citation>
    <scope>IDENTIFICATION</scope>
</reference>
<dbReference type="SMART" id="SM00034">
    <property type="entry name" value="CLECT"/>
    <property type="match status" value="1"/>
</dbReference>
<dbReference type="OrthoDB" id="8066719at2759"/>
<feature type="domain" description="C-type lectin" evidence="9">
    <location>
        <begin position="143"/>
        <end position="258"/>
    </location>
</feature>
<dbReference type="GO" id="GO:0005615">
    <property type="term" value="C:extracellular space"/>
    <property type="evidence" value="ECO:0007669"/>
    <property type="project" value="TreeGrafter"/>
</dbReference>
<keyword evidence="3 8" id="KW-0732">Signal</keyword>
<dbReference type="GO" id="GO:0005581">
    <property type="term" value="C:collagen trimer"/>
    <property type="evidence" value="ECO:0007669"/>
    <property type="project" value="UniProtKB-KW"/>
</dbReference>
<comment type="subcellular location">
    <subcellularLocation>
        <location evidence="1">Secreted</location>
    </subcellularLocation>
</comment>
<dbReference type="RefSeq" id="XP_017556366.2">
    <property type="nucleotide sequence ID" value="XM_017700877.2"/>
</dbReference>
<evidence type="ECO:0000256" key="3">
    <source>
        <dbReference type="ARBA" id="ARBA00022729"/>
    </source>
</evidence>
<evidence type="ECO:0000256" key="6">
    <source>
        <dbReference type="ARBA" id="ARBA00023119"/>
    </source>
</evidence>
<dbReference type="Proteomes" id="UP001501920">
    <property type="component" value="Chromosome 3"/>
</dbReference>
<sequence length="262" mass="27945">MAGRNFRKSILLLLAFYNISSVFAIEVCSNTILPGSKGDQGEVGDEGDVGRLGKTGPPGHRGLPGENGEKGEPGRMGKMGPAGERGEKGARGIDGPSGLKGKAGTTCDCGRYRKVVGQMDINIGRLKNAVKFVKNVILGIKETEEKLYLLVKDARRYRDALMNCKLRGGTLAMPKTIDTNTLLTSYVSEAGLTHVFIGLQPAETGGGYAYADGSPLRNSTVWGLEVPTEVSSNSCVQMGSNGAWSQVKCDIGKYFICEFSKK</sequence>
<dbReference type="Pfam" id="PF00059">
    <property type="entry name" value="Lectin_C"/>
    <property type="match status" value="1"/>
</dbReference>
<dbReference type="InterPro" id="IPR016186">
    <property type="entry name" value="C-type_lectin-like/link_sf"/>
</dbReference>
<proteinExistence type="predicted"/>
<accession>A0A3B4C2N4</accession>
<evidence type="ECO:0000313" key="10">
    <source>
        <dbReference type="Ensembl" id="ENSPNAP00000005101.2"/>
    </source>
</evidence>
<protein>
    <recommendedName>
        <fullName evidence="9">C-type lectin domain-containing protein</fullName>
    </recommendedName>
</protein>
<dbReference type="AlphaFoldDB" id="A0A3B4C2N4"/>
<feature type="region of interest" description="Disordered" evidence="7">
    <location>
        <begin position="36"/>
        <end position="97"/>
    </location>
</feature>
<dbReference type="PANTHER" id="PTHR22799:SF1">
    <property type="entry name" value="C-TYPE LECTIN DOMAIN FAMILY 11 MEMBER A"/>
    <property type="match status" value="1"/>
</dbReference>
<dbReference type="InterPro" id="IPR008160">
    <property type="entry name" value="Collagen"/>
</dbReference>
<keyword evidence="2" id="KW-0964">Secreted</keyword>
<reference evidence="10" key="2">
    <citation type="submission" date="2025-08" db="UniProtKB">
        <authorList>
            <consortium name="Ensembl"/>
        </authorList>
    </citation>
    <scope>IDENTIFICATION</scope>
</reference>
<evidence type="ECO:0000256" key="5">
    <source>
        <dbReference type="ARBA" id="ARBA00022837"/>
    </source>
</evidence>
<dbReference type="OMA" id="FICEFLK"/>